<name>A0A4Q4MRF0_9PLEO</name>
<feature type="compositionally biased region" description="Low complexity" evidence="1">
    <location>
        <begin position="421"/>
        <end position="431"/>
    </location>
</feature>
<proteinExistence type="predicted"/>
<feature type="compositionally biased region" description="Low complexity" evidence="1">
    <location>
        <begin position="100"/>
        <end position="114"/>
    </location>
</feature>
<organism evidence="2 3">
    <name type="scientific">Alternaria tenuissima</name>
    <dbReference type="NCBI Taxonomy" id="119927"/>
    <lineage>
        <taxon>Eukaryota</taxon>
        <taxon>Fungi</taxon>
        <taxon>Dikarya</taxon>
        <taxon>Ascomycota</taxon>
        <taxon>Pezizomycotina</taxon>
        <taxon>Dothideomycetes</taxon>
        <taxon>Pleosporomycetidae</taxon>
        <taxon>Pleosporales</taxon>
        <taxon>Pleosporineae</taxon>
        <taxon>Pleosporaceae</taxon>
        <taxon>Alternaria</taxon>
        <taxon>Alternaria sect. Alternaria</taxon>
        <taxon>Alternaria alternata complex</taxon>
    </lineage>
</organism>
<feature type="region of interest" description="Disordered" evidence="1">
    <location>
        <begin position="323"/>
        <end position="345"/>
    </location>
</feature>
<dbReference type="AlphaFoldDB" id="A0A4Q4MRF0"/>
<dbReference type="EMBL" id="PDXA01000007">
    <property type="protein sequence ID" value="RYN56737.1"/>
    <property type="molecule type" value="Genomic_DNA"/>
</dbReference>
<evidence type="ECO:0000313" key="3">
    <source>
        <dbReference type="Proteomes" id="UP000292402"/>
    </source>
</evidence>
<sequence>MGLPAASGYAVSGRRLARTPFGKPSLPSTCLYLMPIYGSPYPSVTGEARDEHGHSEVLTGITDAEEVYTEQCEATVAAKHLLRSLGCFDSFDHVPNEMISSSTTKTRTRSAAISDPTQESEQLDCPSFSGASEYAELLFDAVSPFTHDENLALSSIFAGGTATERPWRLECDPILRYTTGSPILPGLDHLRDITARSATIQYDHSIEDLYYATTFFLDDCQDGECSCLDGEMCSLRVPGENFMLANNDDDDDDCSLSDMYPTTEDISQLIDEFVNADMFDVYEVHTGISEVLPLDSGYFDTTPQDVKASKVIDQLLYPSSSNAASFTCDNESDSDVSDPDAESLSLNHHPKLKYVDTDTDQSVAYTALNQLLAMEEEEPRPVIHRNTADEDEEPAEIGLAELVFLHPTAEGYATLLPLRNSLNPNRSSPNLYSGISRTPAPVQPELSLQPTARQRCKPYGLYSSNRSRHQRQMPQLRVATQLLPNRQLLPIISEEESPCSGSSSSGDSLDFANHRGFVKPLESRRLGFLDDDDSESPAMPISNSNCIPEPLKTTDIEDYEYMFTNAIWNTTPELTFVQPSQEAYFEIAPASAVPPSLLEALEIEIHSRLTFMFNCMNSGILDELPALTSDLHWTLCALSDDYPVLTLLDSLGVAVEILVERMVASTTAS</sequence>
<gene>
    <name evidence="2" type="ORF">AA0114_g3011</name>
</gene>
<comment type="caution">
    <text evidence="2">The sequence shown here is derived from an EMBL/GenBank/DDBJ whole genome shotgun (WGS) entry which is preliminary data.</text>
</comment>
<feature type="compositionally biased region" description="Acidic residues" evidence="1">
    <location>
        <begin position="330"/>
        <end position="341"/>
    </location>
</feature>
<feature type="region of interest" description="Disordered" evidence="1">
    <location>
        <begin position="421"/>
        <end position="443"/>
    </location>
</feature>
<reference evidence="3" key="1">
    <citation type="journal article" date="2019" name="bioRxiv">
        <title>Genomics, evolutionary history and diagnostics of the Alternaria alternata species group including apple and Asian pear pathotypes.</title>
        <authorList>
            <person name="Armitage A.D."/>
            <person name="Cockerton H.M."/>
            <person name="Sreenivasaprasad S."/>
            <person name="Woodhall J.W."/>
            <person name="Lane C.R."/>
            <person name="Harrison R.J."/>
            <person name="Clarkson J.P."/>
        </authorList>
    </citation>
    <scope>NUCLEOTIDE SEQUENCE [LARGE SCALE GENOMIC DNA]</scope>
    <source>
        <strain evidence="3">FERA 1082</strain>
    </source>
</reference>
<accession>A0A4Q4MRF0</accession>
<evidence type="ECO:0000313" key="2">
    <source>
        <dbReference type="EMBL" id="RYN56737.1"/>
    </source>
</evidence>
<protein>
    <submittedName>
        <fullName evidence="2">Uncharacterized protein</fullName>
    </submittedName>
</protein>
<evidence type="ECO:0000256" key="1">
    <source>
        <dbReference type="SAM" id="MobiDB-lite"/>
    </source>
</evidence>
<dbReference type="Proteomes" id="UP000292402">
    <property type="component" value="Unassembled WGS sequence"/>
</dbReference>
<feature type="region of interest" description="Disordered" evidence="1">
    <location>
        <begin position="100"/>
        <end position="125"/>
    </location>
</feature>